<sequence length="182" mass="20583">MTTDTKISNENTQALAETLTEFELNTGVISADNQNEETSATDKIKQRLERFGKVAPEAKKISRALRFGTTHEAISGTAKKRRLERFGVLPHSPEEVQQKKRQRAERFHVNNSGTTEDEDVKKKRLDRFGSTTSSSTTTTPLLSDAVQKRTQRFGDVSKVAKLNTMNEQKNKRAERFKLNTNV</sequence>
<organism evidence="3 6">
    <name type="scientific">Adineta steineri</name>
    <dbReference type="NCBI Taxonomy" id="433720"/>
    <lineage>
        <taxon>Eukaryota</taxon>
        <taxon>Metazoa</taxon>
        <taxon>Spiralia</taxon>
        <taxon>Gnathifera</taxon>
        <taxon>Rotifera</taxon>
        <taxon>Eurotatoria</taxon>
        <taxon>Bdelloidea</taxon>
        <taxon>Adinetida</taxon>
        <taxon>Adinetidae</taxon>
        <taxon>Adineta</taxon>
    </lineage>
</organism>
<gene>
    <name evidence="3" type="ORF">BJG266_LOCUS35637</name>
    <name evidence="4" type="ORF">QVE165_LOCUS52654</name>
</gene>
<keyword evidence="5" id="KW-1185">Reference proteome</keyword>
<dbReference type="EMBL" id="CAJNOM010001276">
    <property type="protein sequence ID" value="CAF1600986.1"/>
    <property type="molecule type" value="Genomic_DNA"/>
</dbReference>
<dbReference type="AlphaFoldDB" id="A0A815IDN6"/>
<dbReference type="Proteomes" id="UP000663877">
    <property type="component" value="Unassembled WGS sequence"/>
</dbReference>
<evidence type="ECO:0000313" key="4">
    <source>
        <dbReference type="EMBL" id="CAF1600986.1"/>
    </source>
</evidence>
<evidence type="ECO:0000313" key="5">
    <source>
        <dbReference type="Proteomes" id="UP000663832"/>
    </source>
</evidence>
<evidence type="ECO:0000313" key="6">
    <source>
        <dbReference type="Proteomes" id="UP000663877"/>
    </source>
</evidence>
<dbReference type="GO" id="GO:0005634">
    <property type="term" value="C:nucleus"/>
    <property type="evidence" value="ECO:0007669"/>
    <property type="project" value="TreeGrafter"/>
</dbReference>
<evidence type="ECO:0000256" key="2">
    <source>
        <dbReference type="SAM" id="MobiDB-lite"/>
    </source>
</evidence>
<comment type="caution">
    <text evidence="3">The sequence shown here is derived from an EMBL/GenBank/DDBJ whole genome shotgun (WGS) entry which is preliminary data.</text>
</comment>
<dbReference type="Proteomes" id="UP000663832">
    <property type="component" value="Unassembled WGS sequence"/>
</dbReference>
<reference evidence="3" key="1">
    <citation type="submission" date="2021-02" db="EMBL/GenBank/DDBJ databases">
        <authorList>
            <person name="Nowell W R."/>
        </authorList>
    </citation>
    <scope>NUCLEOTIDE SEQUENCE</scope>
</reference>
<dbReference type="GO" id="GO:0016973">
    <property type="term" value="P:poly(A)+ mRNA export from nucleus"/>
    <property type="evidence" value="ECO:0007669"/>
    <property type="project" value="TreeGrafter"/>
</dbReference>
<name>A0A815IDN6_9BILA</name>
<keyword evidence="1" id="KW-0597">Phosphoprotein</keyword>
<feature type="compositionally biased region" description="Basic and acidic residues" evidence="2">
    <location>
        <begin position="92"/>
        <end position="108"/>
    </location>
</feature>
<evidence type="ECO:0000313" key="3">
    <source>
        <dbReference type="EMBL" id="CAF1363633.1"/>
    </source>
</evidence>
<dbReference type="InterPro" id="IPR052240">
    <property type="entry name" value="SAP_domain_ribonucleoprotein"/>
</dbReference>
<feature type="compositionally biased region" description="Low complexity" evidence="2">
    <location>
        <begin position="130"/>
        <end position="139"/>
    </location>
</feature>
<dbReference type="PANTHER" id="PTHR46551:SF1">
    <property type="entry name" value="SAP DOMAIN-CONTAINING RIBONUCLEOPROTEIN"/>
    <property type="match status" value="1"/>
</dbReference>
<dbReference type="EMBL" id="CAJNOI010000931">
    <property type="protein sequence ID" value="CAF1363633.1"/>
    <property type="molecule type" value="Genomic_DNA"/>
</dbReference>
<protein>
    <recommendedName>
        <fullName evidence="7">THO1-MOS11 C-terminal domain-containing protein</fullName>
    </recommendedName>
</protein>
<proteinExistence type="predicted"/>
<dbReference type="OrthoDB" id="5837849at2759"/>
<feature type="region of interest" description="Disordered" evidence="2">
    <location>
        <begin position="92"/>
        <end position="146"/>
    </location>
</feature>
<accession>A0A815IDN6</accession>
<evidence type="ECO:0008006" key="7">
    <source>
        <dbReference type="Google" id="ProtNLM"/>
    </source>
</evidence>
<dbReference type="PANTHER" id="PTHR46551">
    <property type="entry name" value="SAP DOMAIN-CONTAINING RIBONUCLEOPROTEIN"/>
    <property type="match status" value="1"/>
</dbReference>
<evidence type="ECO:0000256" key="1">
    <source>
        <dbReference type="ARBA" id="ARBA00022553"/>
    </source>
</evidence>